<protein>
    <submittedName>
        <fullName evidence="1">Lachesin-like isoform X2</fullName>
    </submittedName>
</protein>
<name>A0AAD8F8F4_BIOPF</name>
<evidence type="ECO:0000313" key="2">
    <source>
        <dbReference type="EMBL" id="KAK0054234.1"/>
    </source>
</evidence>
<evidence type="ECO:0000313" key="3">
    <source>
        <dbReference type="Proteomes" id="UP001233172"/>
    </source>
</evidence>
<feature type="non-terminal residue" evidence="1">
    <location>
        <position position="69"/>
    </location>
</feature>
<gene>
    <name evidence="1" type="ORF">Bpfe_016295</name>
    <name evidence="2" type="ORF">Bpfe_016298</name>
</gene>
<reference evidence="1" key="2">
    <citation type="submission" date="2023-04" db="EMBL/GenBank/DDBJ databases">
        <authorList>
            <person name="Bu L."/>
            <person name="Lu L."/>
            <person name="Laidemitt M.R."/>
            <person name="Zhang S.M."/>
            <person name="Mutuku M."/>
            <person name="Mkoji G."/>
            <person name="Steinauer M."/>
            <person name="Loker E.S."/>
        </authorList>
    </citation>
    <scope>NUCLEOTIDE SEQUENCE</scope>
    <source>
        <strain evidence="1">KasaAsao</strain>
        <tissue evidence="1">Whole Snail</tissue>
    </source>
</reference>
<dbReference type="InterPro" id="IPR013783">
    <property type="entry name" value="Ig-like_fold"/>
</dbReference>
<dbReference type="AlphaFoldDB" id="A0AAD8F8F4"/>
<keyword evidence="3" id="KW-1185">Reference proteome</keyword>
<organism evidence="1 3">
    <name type="scientific">Biomphalaria pfeifferi</name>
    <name type="common">Bloodfluke planorb</name>
    <name type="synonym">Freshwater snail</name>
    <dbReference type="NCBI Taxonomy" id="112525"/>
    <lineage>
        <taxon>Eukaryota</taxon>
        <taxon>Metazoa</taxon>
        <taxon>Spiralia</taxon>
        <taxon>Lophotrochozoa</taxon>
        <taxon>Mollusca</taxon>
        <taxon>Gastropoda</taxon>
        <taxon>Heterobranchia</taxon>
        <taxon>Euthyneura</taxon>
        <taxon>Panpulmonata</taxon>
        <taxon>Hygrophila</taxon>
        <taxon>Lymnaeoidea</taxon>
        <taxon>Planorbidae</taxon>
        <taxon>Biomphalaria</taxon>
    </lineage>
</organism>
<dbReference type="EMBL" id="JASAOG010000079">
    <property type="protein sequence ID" value="KAK0054234.1"/>
    <property type="molecule type" value="Genomic_DNA"/>
</dbReference>
<proteinExistence type="predicted"/>
<dbReference type="Gene3D" id="2.60.40.10">
    <property type="entry name" value="Immunoglobulins"/>
    <property type="match status" value="1"/>
</dbReference>
<feature type="non-terminal residue" evidence="1">
    <location>
        <position position="1"/>
    </location>
</feature>
<dbReference type="SUPFAM" id="SSF48726">
    <property type="entry name" value="Immunoglobulin"/>
    <property type="match status" value="1"/>
</dbReference>
<dbReference type="InterPro" id="IPR036179">
    <property type="entry name" value="Ig-like_dom_sf"/>
</dbReference>
<dbReference type="Proteomes" id="UP001233172">
    <property type="component" value="Unassembled WGS sequence"/>
</dbReference>
<accession>A0AAD8F8F4</accession>
<reference evidence="1" key="1">
    <citation type="journal article" date="2023" name="PLoS Negl. Trop. Dis.">
        <title>A genome sequence for Biomphalaria pfeifferi, the major vector snail for the human-infecting parasite Schistosoma mansoni.</title>
        <authorList>
            <person name="Bu L."/>
            <person name="Lu L."/>
            <person name="Laidemitt M.R."/>
            <person name="Zhang S.M."/>
            <person name="Mutuku M."/>
            <person name="Mkoji G."/>
            <person name="Steinauer M."/>
            <person name="Loker E.S."/>
        </authorList>
    </citation>
    <scope>NUCLEOTIDE SEQUENCE</scope>
    <source>
        <strain evidence="1">KasaAsao</strain>
    </source>
</reference>
<evidence type="ECO:0000313" key="1">
    <source>
        <dbReference type="EMBL" id="KAK0054231.1"/>
    </source>
</evidence>
<dbReference type="EMBL" id="JASAOG010000079">
    <property type="protein sequence ID" value="KAK0054231.1"/>
    <property type="molecule type" value="Genomic_DNA"/>
</dbReference>
<comment type="caution">
    <text evidence="1">The sequence shown here is derived from an EMBL/GenBank/DDBJ whole genome shotgun (WGS) entry which is preliminary data.</text>
</comment>
<sequence length="69" mass="8079">VIWLSPDMTLISFADRRIINDVRVHVVRLDNDTWNLYINNISSKDTGYYQCSINTDPVQTKMIYLDVKS</sequence>